<keyword evidence="2" id="KW-1185">Reference proteome</keyword>
<dbReference type="InterPro" id="IPR019285">
    <property type="entry name" value="DUF2336"/>
</dbReference>
<dbReference type="PIRSF" id="PIRSF035865">
    <property type="entry name" value="UCP035865"/>
    <property type="match status" value="1"/>
</dbReference>
<dbReference type="EMBL" id="SRXW01000001">
    <property type="protein sequence ID" value="TGY89633.1"/>
    <property type="molecule type" value="Genomic_DNA"/>
</dbReference>
<protein>
    <submittedName>
        <fullName evidence="1">DUF2336 domain-containing protein</fullName>
    </submittedName>
</protein>
<dbReference type="Proteomes" id="UP000308054">
    <property type="component" value="Unassembled WGS sequence"/>
</dbReference>
<dbReference type="RefSeq" id="WP_135994132.1">
    <property type="nucleotide sequence ID" value="NZ_CP071057.1"/>
</dbReference>
<evidence type="ECO:0000313" key="2">
    <source>
        <dbReference type="Proteomes" id="UP000308054"/>
    </source>
</evidence>
<dbReference type="InterPro" id="IPR014598">
    <property type="entry name" value="UCP035865"/>
</dbReference>
<proteinExistence type="predicted"/>
<organism evidence="1 2">
    <name type="scientific">Marinicauda algicola</name>
    <dbReference type="NCBI Taxonomy" id="2029849"/>
    <lineage>
        <taxon>Bacteria</taxon>
        <taxon>Pseudomonadati</taxon>
        <taxon>Pseudomonadota</taxon>
        <taxon>Alphaproteobacteria</taxon>
        <taxon>Maricaulales</taxon>
        <taxon>Maricaulaceae</taxon>
        <taxon>Marinicauda</taxon>
    </lineage>
</organism>
<dbReference type="AlphaFoldDB" id="A0A4S2H2D2"/>
<sequence length="383" mass="41646">MSVQGLRARLTREDIQRLTDAADPEGRAMATRKLCTRIALDGFGDADRAAGEAVLALLAEDAAEIVRRALAVTLQRSPHLPAPVARRLIADIDTIAIPIISGSPVLTDEELIEIVRTAPEARQCAVASRANVSREVVREIVTHAGARAVATAAANDGAKFDAGSYALTFQRFEDAPEVLERFVERSRLPLEVTEKLIARISDEALQRLVSRHALPPQLAVELAEGARERATVDLVEQAGLSPEPRRFVQQLQLNGRLTPSLILRALFRGHVAFFEHAVAELAGIDHAKAWLLIHDAGPLGLEAVFQRTGLPARILPAVRAAISAYHSIEIGGDGPSDLVRFRKTLTERIFTQFQGAPEGDLAYCLDRLDVDIEQLDHPVRAAS</sequence>
<gene>
    <name evidence="1" type="ORF">E5163_00360</name>
</gene>
<comment type="caution">
    <text evidence="1">The sequence shown here is derived from an EMBL/GenBank/DDBJ whole genome shotgun (WGS) entry which is preliminary data.</text>
</comment>
<dbReference type="OrthoDB" id="9798569at2"/>
<evidence type="ECO:0000313" key="1">
    <source>
        <dbReference type="EMBL" id="TGY89633.1"/>
    </source>
</evidence>
<name>A0A4S2H2D2_9PROT</name>
<dbReference type="Pfam" id="PF10098">
    <property type="entry name" value="DUF2336"/>
    <property type="match status" value="1"/>
</dbReference>
<accession>A0A4S2H2D2</accession>
<reference evidence="1 2" key="1">
    <citation type="journal article" date="2017" name="Int. J. Syst. Evol. Microbiol.">
        <title>Marinicauda algicola sp. nov., isolated from a marine red alga Rhodosorus marinus.</title>
        <authorList>
            <person name="Jeong S.E."/>
            <person name="Jeon S.H."/>
            <person name="Chun B.H."/>
            <person name="Kim D.W."/>
            <person name="Jeon C.O."/>
        </authorList>
    </citation>
    <scope>NUCLEOTIDE SEQUENCE [LARGE SCALE GENOMIC DNA]</scope>
    <source>
        <strain evidence="1 2">JCM 31718</strain>
    </source>
</reference>